<gene>
    <name evidence="2" type="ORF">EHLA_1046</name>
</gene>
<dbReference type="Proteomes" id="UP000217549">
    <property type="component" value="Chromosome I"/>
</dbReference>
<keyword evidence="1" id="KW-1133">Transmembrane helix</keyword>
<reference evidence="3" key="1">
    <citation type="submission" date="2017-09" db="EMBL/GenBank/DDBJ databases">
        <authorList>
            <person name="Shetty A S."/>
        </authorList>
    </citation>
    <scope>NUCLEOTIDE SEQUENCE [LARGE SCALE GENOMIC DNA]</scope>
</reference>
<organism evidence="2 3">
    <name type="scientific">Anaerobutyricum hallii</name>
    <dbReference type="NCBI Taxonomy" id="39488"/>
    <lineage>
        <taxon>Bacteria</taxon>
        <taxon>Bacillati</taxon>
        <taxon>Bacillota</taxon>
        <taxon>Clostridia</taxon>
        <taxon>Lachnospirales</taxon>
        <taxon>Lachnospiraceae</taxon>
        <taxon>Anaerobutyricum</taxon>
    </lineage>
</organism>
<dbReference type="InterPro" id="IPR023804">
    <property type="entry name" value="DUF3792_TM"/>
</dbReference>
<keyword evidence="3" id="KW-1185">Reference proteome</keyword>
<proteinExistence type="predicted"/>
<keyword evidence="1" id="KW-0472">Membrane</keyword>
<keyword evidence="1" id="KW-0812">Transmembrane</keyword>
<feature type="transmembrane region" description="Helical" evidence="1">
    <location>
        <begin position="50"/>
        <end position="68"/>
    </location>
</feature>
<accession>A0A285PQ97</accession>
<protein>
    <submittedName>
        <fullName evidence="2">TIGR04086_membr: putative membrane protein, TIGR04086 family</fullName>
    </submittedName>
</protein>
<feature type="transmembrane region" description="Helical" evidence="1">
    <location>
        <begin position="16"/>
        <end position="38"/>
    </location>
</feature>
<dbReference type="AlphaFoldDB" id="A0A285PQ97"/>
<dbReference type="NCBIfam" id="TIGR04086">
    <property type="entry name" value="TIGR04086_membr"/>
    <property type="match status" value="1"/>
</dbReference>
<dbReference type="Pfam" id="PF12670">
    <property type="entry name" value="DUF3792"/>
    <property type="match status" value="1"/>
</dbReference>
<dbReference type="EMBL" id="LT907978">
    <property type="protein sequence ID" value="SOB71778.1"/>
    <property type="molecule type" value="Genomic_DNA"/>
</dbReference>
<evidence type="ECO:0000313" key="3">
    <source>
        <dbReference type="Proteomes" id="UP000217549"/>
    </source>
</evidence>
<name>A0A285PQ97_9FIRM</name>
<dbReference type="KEGG" id="ehl:EHLA_1046"/>
<feature type="transmembrane region" description="Helical" evidence="1">
    <location>
        <begin position="107"/>
        <end position="125"/>
    </location>
</feature>
<feature type="transmembrane region" description="Helical" evidence="1">
    <location>
        <begin position="75"/>
        <end position="95"/>
    </location>
</feature>
<evidence type="ECO:0000256" key="1">
    <source>
        <dbReference type="SAM" id="Phobius"/>
    </source>
</evidence>
<evidence type="ECO:0000313" key="2">
    <source>
        <dbReference type="EMBL" id="SOB71778.1"/>
    </source>
</evidence>
<sequence length="126" mass="13650">MDGISYKKWMDRIGRVLVSVIIAVLLTMLFLAVFAFAMLKGSLSASVEKIGLIVMSVIACFVGGFFCGKKNTKKRYLWGLGVGALYCLFFSVIRVGMGQPFMADKTAFFTTLLYCAAGGMLGGMLS</sequence>